<evidence type="ECO:0000313" key="2">
    <source>
        <dbReference type="EMBL" id="TGZ37285.1"/>
    </source>
</evidence>
<dbReference type="Proteomes" id="UP000310200">
    <property type="component" value="Unassembled WGS sequence"/>
</dbReference>
<feature type="region of interest" description="Disordered" evidence="1">
    <location>
        <begin position="32"/>
        <end position="55"/>
    </location>
</feature>
<comment type="caution">
    <text evidence="2">The sequence shown here is derived from an EMBL/GenBank/DDBJ whole genome shotgun (WGS) entry which is preliminary data.</text>
</comment>
<accession>A0A4S2JM67</accession>
<dbReference type="EMBL" id="QBLH01003572">
    <property type="protein sequence ID" value="TGZ37285.1"/>
    <property type="molecule type" value="Genomic_DNA"/>
</dbReference>
<name>A0A4S2JM67_9HYME</name>
<sequence>MLLEQSQVFLKEFNKDFNKKLPKEFIFGTVHKSSTGDKRTGDPLRRESPSTGAPIGELVDAATSMSASGGWSIACW</sequence>
<evidence type="ECO:0000313" key="3">
    <source>
        <dbReference type="Proteomes" id="UP000310200"/>
    </source>
</evidence>
<keyword evidence="3" id="KW-1185">Reference proteome</keyword>
<feature type="compositionally biased region" description="Basic and acidic residues" evidence="1">
    <location>
        <begin position="34"/>
        <end position="48"/>
    </location>
</feature>
<gene>
    <name evidence="2" type="ORF">DBV15_03252</name>
</gene>
<protein>
    <submittedName>
        <fullName evidence="2">Uncharacterized protein</fullName>
    </submittedName>
</protein>
<dbReference type="AlphaFoldDB" id="A0A4S2JM67"/>
<evidence type="ECO:0000256" key="1">
    <source>
        <dbReference type="SAM" id="MobiDB-lite"/>
    </source>
</evidence>
<organism evidence="2 3">
    <name type="scientific">Temnothorax longispinosus</name>
    <dbReference type="NCBI Taxonomy" id="300112"/>
    <lineage>
        <taxon>Eukaryota</taxon>
        <taxon>Metazoa</taxon>
        <taxon>Ecdysozoa</taxon>
        <taxon>Arthropoda</taxon>
        <taxon>Hexapoda</taxon>
        <taxon>Insecta</taxon>
        <taxon>Pterygota</taxon>
        <taxon>Neoptera</taxon>
        <taxon>Endopterygota</taxon>
        <taxon>Hymenoptera</taxon>
        <taxon>Apocrita</taxon>
        <taxon>Aculeata</taxon>
        <taxon>Formicoidea</taxon>
        <taxon>Formicidae</taxon>
        <taxon>Myrmicinae</taxon>
        <taxon>Temnothorax</taxon>
    </lineage>
</organism>
<proteinExistence type="predicted"/>
<reference evidence="2 3" key="1">
    <citation type="journal article" date="2019" name="Philos. Trans. R. Soc. Lond., B, Biol. Sci.">
        <title>Ant behaviour and brain gene expression of defending hosts depend on the ecological success of the intruding social parasite.</title>
        <authorList>
            <person name="Kaur R."/>
            <person name="Stoldt M."/>
            <person name="Jongepier E."/>
            <person name="Feldmeyer B."/>
            <person name="Menzel F."/>
            <person name="Bornberg-Bauer E."/>
            <person name="Foitzik S."/>
        </authorList>
    </citation>
    <scope>NUCLEOTIDE SEQUENCE [LARGE SCALE GENOMIC DNA]</scope>
    <source>
        <tissue evidence="2">Whole body</tissue>
    </source>
</reference>